<dbReference type="CTD" id="8620"/>
<dbReference type="GO" id="GO:0005184">
    <property type="term" value="F:neuropeptide hormone activity"/>
    <property type="evidence" value="ECO:0007669"/>
    <property type="project" value="InterPro"/>
</dbReference>
<evidence type="ECO:0000313" key="4">
    <source>
        <dbReference type="Proteomes" id="UP000007648"/>
    </source>
</evidence>
<dbReference type="GO" id="GO:0060079">
    <property type="term" value="P:excitatory postsynaptic potential"/>
    <property type="evidence" value="ECO:0007669"/>
    <property type="project" value="TreeGrafter"/>
</dbReference>
<feature type="chain" id="PRO_5003458536" evidence="2">
    <location>
        <begin position="21"/>
        <end position="113"/>
    </location>
</feature>
<dbReference type="RefSeq" id="XP_003772695.2">
    <property type="nucleotide sequence ID" value="XM_003772647.4"/>
</dbReference>
<dbReference type="PANTHER" id="PTHR15044:SF0">
    <property type="entry name" value="PRO-FMRFAMIDE-RELATED NEUROPEPTIDE FF"/>
    <property type="match status" value="1"/>
</dbReference>
<dbReference type="eggNOG" id="ENOG502S60B">
    <property type="taxonomic scope" value="Eukaryota"/>
</dbReference>
<sequence>MDARSLVVLLLLVTVGRGQAEGPGATKEGIGDHMLMEEDNGSPPRWDAQTPVSVLQSLLQAMKRPGRSPAFLFQPQRFGRDARRSPGRQGLSLQAGEAPLFWSLAAPQRFGKK</sequence>
<evidence type="ECO:0000313" key="3">
    <source>
        <dbReference type="Ensembl" id="ENSSHAP00000008136.1"/>
    </source>
</evidence>
<dbReference type="GeneTree" id="ENSGT00390000015021"/>
<dbReference type="GO" id="GO:0001664">
    <property type="term" value="F:G protein-coupled receptor binding"/>
    <property type="evidence" value="ECO:0007669"/>
    <property type="project" value="TreeGrafter"/>
</dbReference>
<name>G3VY81_SARHA</name>
<feature type="region of interest" description="Disordered" evidence="1">
    <location>
        <begin position="21"/>
        <end position="49"/>
    </location>
</feature>
<organism evidence="3 4">
    <name type="scientific">Sarcophilus harrisii</name>
    <name type="common">Tasmanian devil</name>
    <name type="synonym">Sarcophilus laniarius</name>
    <dbReference type="NCBI Taxonomy" id="9305"/>
    <lineage>
        <taxon>Eukaryota</taxon>
        <taxon>Metazoa</taxon>
        <taxon>Chordata</taxon>
        <taxon>Craniata</taxon>
        <taxon>Vertebrata</taxon>
        <taxon>Euteleostomi</taxon>
        <taxon>Mammalia</taxon>
        <taxon>Metatheria</taxon>
        <taxon>Dasyuromorphia</taxon>
        <taxon>Dasyuridae</taxon>
        <taxon>Sarcophilus</taxon>
    </lineage>
</organism>
<protein>
    <submittedName>
        <fullName evidence="3">Neuropeptide FF-amide peptide</fullName>
    </submittedName>
</protein>
<dbReference type="Ensembl" id="ENSSHAT00000008203.2">
    <property type="protein sequence ID" value="ENSSHAP00000008136.1"/>
    <property type="gene ID" value="ENSSHAG00000007053.2"/>
</dbReference>
<dbReference type="Proteomes" id="UP000007648">
    <property type="component" value="Unassembled WGS sequence"/>
</dbReference>
<reference evidence="3" key="3">
    <citation type="submission" date="2025-09" db="UniProtKB">
        <authorList>
            <consortium name="Ensembl"/>
        </authorList>
    </citation>
    <scope>IDENTIFICATION</scope>
</reference>
<dbReference type="Pfam" id="PF15085">
    <property type="entry name" value="NPFF"/>
    <property type="match status" value="1"/>
</dbReference>
<dbReference type="GO" id="GO:0030425">
    <property type="term" value="C:dendrite"/>
    <property type="evidence" value="ECO:0007669"/>
    <property type="project" value="TreeGrafter"/>
</dbReference>
<keyword evidence="4" id="KW-1185">Reference proteome</keyword>
<dbReference type="KEGG" id="shr:100913442"/>
<feature type="signal peptide" evidence="2">
    <location>
        <begin position="1"/>
        <end position="20"/>
    </location>
</feature>
<keyword evidence="2" id="KW-0732">Signal</keyword>
<proteinExistence type="predicted"/>
<dbReference type="InParanoid" id="G3VY81"/>
<dbReference type="GO" id="GO:0007218">
    <property type="term" value="P:neuropeptide signaling pathway"/>
    <property type="evidence" value="ECO:0007669"/>
    <property type="project" value="Ensembl"/>
</dbReference>
<gene>
    <name evidence="3" type="primary">NPFF</name>
</gene>
<dbReference type="PIRSF" id="PIRSF038092">
    <property type="entry name" value="FMRFamid-rel_pep_precur"/>
    <property type="match status" value="1"/>
</dbReference>
<dbReference type="InterPro" id="IPR008065">
    <property type="entry name" value="NPFF"/>
</dbReference>
<dbReference type="PRINTS" id="PR01682">
    <property type="entry name" value="FMRFAMIDEPEP"/>
</dbReference>
<dbReference type="GeneID" id="100913442"/>
<evidence type="ECO:0000256" key="2">
    <source>
        <dbReference type="SAM" id="SignalP"/>
    </source>
</evidence>
<accession>G3VY81</accession>
<reference evidence="3" key="2">
    <citation type="submission" date="2025-08" db="UniProtKB">
        <authorList>
            <consortium name="Ensembl"/>
        </authorList>
    </citation>
    <scope>IDENTIFICATION</scope>
</reference>
<dbReference type="GO" id="GO:0005615">
    <property type="term" value="C:extracellular space"/>
    <property type="evidence" value="ECO:0007669"/>
    <property type="project" value="TreeGrafter"/>
</dbReference>
<dbReference type="FunCoup" id="G3VY81">
    <property type="interactions" value="317"/>
</dbReference>
<dbReference type="GO" id="GO:0098794">
    <property type="term" value="C:postsynapse"/>
    <property type="evidence" value="ECO:0007669"/>
    <property type="project" value="GOC"/>
</dbReference>
<dbReference type="AlphaFoldDB" id="G3VY81"/>
<dbReference type="OMA" id="PNPLFWS"/>
<dbReference type="OrthoDB" id="9448407at2759"/>
<evidence type="ECO:0000256" key="1">
    <source>
        <dbReference type="SAM" id="MobiDB-lite"/>
    </source>
</evidence>
<dbReference type="HOGENOM" id="CLU_169782_0_0_1"/>
<dbReference type="GO" id="GO:0043679">
    <property type="term" value="C:axon terminus"/>
    <property type="evidence" value="ECO:0007669"/>
    <property type="project" value="TreeGrafter"/>
</dbReference>
<reference evidence="3 4" key="1">
    <citation type="journal article" date="2011" name="Proc. Natl. Acad. Sci. U.S.A.">
        <title>Genetic diversity and population structure of the endangered marsupial Sarcophilus harrisii (Tasmanian devil).</title>
        <authorList>
            <person name="Miller W."/>
            <person name="Hayes V.M."/>
            <person name="Ratan A."/>
            <person name="Petersen D.C."/>
            <person name="Wittekindt N.E."/>
            <person name="Miller J."/>
            <person name="Walenz B."/>
            <person name="Knight J."/>
            <person name="Qi J."/>
            <person name="Zhao F."/>
            <person name="Wang Q."/>
            <person name="Bedoya-Reina O.C."/>
            <person name="Katiyar N."/>
            <person name="Tomsho L.P."/>
            <person name="Kasson L.M."/>
            <person name="Hardie R.A."/>
            <person name="Woodbridge P."/>
            <person name="Tindall E.A."/>
            <person name="Bertelsen M.F."/>
            <person name="Dixon D."/>
            <person name="Pyecroft S."/>
            <person name="Helgen K.M."/>
            <person name="Lesk A.M."/>
            <person name="Pringle T.H."/>
            <person name="Patterson N."/>
            <person name="Zhang Y."/>
            <person name="Kreiss A."/>
            <person name="Woods G.M."/>
            <person name="Jones M.E."/>
            <person name="Schuster S.C."/>
        </authorList>
    </citation>
    <scope>NUCLEOTIDE SEQUENCE [LARGE SCALE GENOMIC DNA]</scope>
</reference>
<dbReference type="PANTHER" id="PTHR15044">
    <property type="entry name" value="NEUROPEPTIDE FF"/>
    <property type="match status" value="1"/>
</dbReference>
<dbReference type="STRING" id="9305.ENSSHAP00000008136"/>
<dbReference type="GO" id="GO:0043204">
    <property type="term" value="C:perikaryon"/>
    <property type="evidence" value="ECO:0007669"/>
    <property type="project" value="TreeGrafter"/>
</dbReference>